<evidence type="ECO:0000313" key="10">
    <source>
        <dbReference type="EMBL" id="AKB28339.1"/>
    </source>
</evidence>
<dbReference type="InterPro" id="IPR036503">
    <property type="entry name" value="Ald_Fedxn_OxRdtase_N_sf"/>
</dbReference>
<evidence type="ECO:0000256" key="2">
    <source>
        <dbReference type="ARBA" id="ARBA00011032"/>
    </source>
</evidence>
<protein>
    <submittedName>
        <fullName evidence="10">Tungsten-containing aldehyde:ferredoxin oxidoreductase</fullName>
        <ecNumber evidence="10">1.2.7.5</ecNumber>
    </submittedName>
</protein>
<evidence type="ECO:0000313" key="11">
    <source>
        <dbReference type="Proteomes" id="UP000033111"/>
    </source>
</evidence>
<dbReference type="InterPro" id="IPR051919">
    <property type="entry name" value="W-dependent_AOR"/>
</dbReference>
<gene>
    <name evidence="10" type="ORF">MSSIT_1620</name>
</gene>
<dbReference type="PATRIC" id="fig|1434120.4.peg.2074"/>
<accession>A0A0E3P451</accession>
<evidence type="ECO:0000256" key="6">
    <source>
        <dbReference type="ARBA" id="ARBA00023004"/>
    </source>
</evidence>
<keyword evidence="4" id="KW-0479">Metal-binding</keyword>
<organism evidence="10 11">
    <name type="scientific">Methanosarcina siciliae T4/M</name>
    <dbReference type="NCBI Taxonomy" id="1434120"/>
    <lineage>
        <taxon>Archaea</taxon>
        <taxon>Methanobacteriati</taxon>
        <taxon>Methanobacteriota</taxon>
        <taxon>Stenosarchaea group</taxon>
        <taxon>Methanomicrobia</taxon>
        <taxon>Methanosarcinales</taxon>
        <taxon>Methanosarcinaceae</taxon>
        <taxon>Methanosarcina</taxon>
    </lineage>
</organism>
<evidence type="ECO:0000256" key="3">
    <source>
        <dbReference type="ARBA" id="ARBA00022485"/>
    </source>
</evidence>
<dbReference type="InterPro" id="IPR013985">
    <property type="entry name" value="Ald_Fedxn_OxRdtase_dom3"/>
</dbReference>
<evidence type="ECO:0000256" key="4">
    <source>
        <dbReference type="ARBA" id="ARBA00022723"/>
    </source>
</evidence>
<dbReference type="SMART" id="SM00790">
    <property type="entry name" value="AFOR_N"/>
    <property type="match status" value="1"/>
</dbReference>
<sequence length="590" mass="65620">MTTEQYAIPGLKNVLYIDLTNQTYHIEERPDLYEKYLGGIGVATNLMLEEYKEGTEPLDPEMPVILSTGPLSGVYPTCTKTVALFRSPLNGELGESYAGGHLAMSLRYAGFETIVIKGSSRYPVYVTVHDDKVAFRDASSIWSLSSAIDVGQILRRVEPGAGRRSIIRIGPAGEKGVTYASVNVDTYRHFGRLGLGTVFGAKKLKALLVAGHQELKSPDHNAYKKMYGNLYETIVKTGLMEKYHNLGTSENILVLNELKGLPTRNLQATSIEGVEGISGENFAEKYLIRRVSCAGCPIGCVHVAMLKRQFSQAHEYETLNISYDFELIYALGSNLGVTDPEAVLELIDACEKTGVDIISMGVILAWVTEMQQRGKISTNETLGLKFSWGDKATYLRAIELVVQAPNEFYADLGKGVDYASKKYGGEDFAIRLGGLEIPGYHTGLGNMLGLSVGARHSHLDSAGYSADQKAFNQPTTDEKIVDYIIDEEDRRSILNCMVACLFARNVYTYENMVQALKCIGIERTEEELKELGMDIFRKKYELKKKFGFRYENLTLPKRFFETASTTGKLEEERVKKAIEMYVEKRGVKAL</sequence>
<dbReference type="GO" id="GO:0033726">
    <property type="term" value="F:aldehyde ferredoxin oxidoreductase activity"/>
    <property type="evidence" value="ECO:0007669"/>
    <property type="project" value="UniProtKB-EC"/>
</dbReference>
<dbReference type="GO" id="GO:0009055">
    <property type="term" value="F:electron transfer activity"/>
    <property type="evidence" value="ECO:0007669"/>
    <property type="project" value="InterPro"/>
</dbReference>
<keyword evidence="7" id="KW-0411">Iron-sulfur</keyword>
<dbReference type="EMBL" id="CP009506">
    <property type="protein sequence ID" value="AKB28339.1"/>
    <property type="molecule type" value="Genomic_DNA"/>
</dbReference>
<dbReference type="OrthoDB" id="30771at2157"/>
<keyword evidence="3" id="KW-0004">4Fe-4S</keyword>
<dbReference type="EC" id="1.2.7.5" evidence="10"/>
<dbReference type="InterPro" id="IPR036021">
    <property type="entry name" value="Tungsten_al_ferr_oxy-like_C"/>
</dbReference>
<dbReference type="Pfam" id="PF01314">
    <property type="entry name" value="AFOR_C"/>
    <property type="match status" value="1"/>
</dbReference>
<dbReference type="Proteomes" id="UP000033111">
    <property type="component" value="Chromosome"/>
</dbReference>
<name>A0A0E3P451_9EURY</name>
<dbReference type="GO" id="GO:0046872">
    <property type="term" value="F:metal ion binding"/>
    <property type="evidence" value="ECO:0007669"/>
    <property type="project" value="UniProtKB-KW"/>
</dbReference>
<feature type="domain" description="Aldehyde ferredoxin oxidoreductase N-terminal" evidence="9">
    <location>
        <begin position="13"/>
        <end position="213"/>
    </location>
</feature>
<dbReference type="SUPFAM" id="SSF56228">
    <property type="entry name" value="Aldehyde ferredoxin oxidoreductase, N-terminal domain"/>
    <property type="match status" value="1"/>
</dbReference>
<evidence type="ECO:0000256" key="1">
    <source>
        <dbReference type="ARBA" id="ARBA00001966"/>
    </source>
</evidence>
<reference evidence="10 11" key="1">
    <citation type="submission" date="2014-07" db="EMBL/GenBank/DDBJ databases">
        <title>Methanogenic archaea and the global carbon cycle.</title>
        <authorList>
            <person name="Henriksen J.R."/>
            <person name="Luke J."/>
            <person name="Reinhart S."/>
            <person name="Benedict M.N."/>
            <person name="Youngblut N.D."/>
            <person name="Metcalf M.E."/>
            <person name="Whitaker R.J."/>
            <person name="Metcalf W.W."/>
        </authorList>
    </citation>
    <scope>NUCLEOTIDE SEQUENCE [LARGE SCALE GENOMIC DNA]</scope>
    <source>
        <strain evidence="10 11">T4/M</strain>
    </source>
</reference>
<dbReference type="PANTHER" id="PTHR30038">
    <property type="entry name" value="ALDEHYDE FERREDOXIN OXIDOREDUCTASE"/>
    <property type="match status" value="1"/>
</dbReference>
<dbReference type="Pfam" id="PF02730">
    <property type="entry name" value="AFOR_N"/>
    <property type="match status" value="1"/>
</dbReference>
<evidence type="ECO:0000256" key="7">
    <source>
        <dbReference type="ARBA" id="ARBA00023014"/>
    </source>
</evidence>
<evidence type="ECO:0000256" key="5">
    <source>
        <dbReference type="ARBA" id="ARBA00023002"/>
    </source>
</evidence>
<comment type="cofactor">
    <cofactor evidence="8">
        <name>tungstopterin</name>
        <dbReference type="ChEBI" id="CHEBI:30402"/>
    </cofactor>
</comment>
<dbReference type="AlphaFoldDB" id="A0A0E3P451"/>
<dbReference type="KEGG" id="msw:MSSIT_1620"/>
<proteinExistence type="inferred from homology"/>
<keyword evidence="11" id="KW-1185">Reference proteome</keyword>
<dbReference type="InterPro" id="IPR001203">
    <property type="entry name" value="OxRdtase_Ald_Fedxn_C"/>
</dbReference>
<dbReference type="SUPFAM" id="SSF48310">
    <property type="entry name" value="Aldehyde ferredoxin oxidoreductase, C-terminal domains"/>
    <property type="match status" value="1"/>
</dbReference>
<keyword evidence="5 10" id="KW-0560">Oxidoreductase</keyword>
<dbReference type="InterPro" id="IPR013984">
    <property type="entry name" value="Ald_Fedxn_OxRdtase_dom2"/>
</dbReference>
<keyword evidence="6" id="KW-0408">Iron</keyword>
<dbReference type="InterPro" id="IPR013983">
    <property type="entry name" value="Ald_Fedxn_OxRdtase_N"/>
</dbReference>
<dbReference type="GO" id="GO:0051539">
    <property type="term" value="F:4 iron, 4 sulfur cluster binding"/>
    <property type="evidence" value="ECO:0007669"/>
    <property type="project" value="UniProtKB-KW"/>
</dbReference>
<dbReference type="RefSeq" id="WP_048171664.1">
    <property type="nucleotide sequence ID" value="NZ_CP009506.1"/>
</dbReference>
<evidence type="ECO:0000259" key="9">
    <source>
        <dbReference type="SMART" id="SM00790"/>
    </source>
</evidence>
<dbReference type="GeneID" id="24860456"/>
<comment type="similarity">
    <text evidence="2">Belongs to the AOR/FOR family.</text>
</comment>
<dbReference type="Gene3D" id="1.10.569.10">
    <property type="entry name" value="Aldehyde Ferredoxin Oxidoreductase Protein, subunit A, domain 2"/>
    <property type="match status" value="1"/>
</dbReference>
<evidence type="ECO:0000256" key="8">
    <source>
        <dbReference type="ARBA" id="ARBA00049934"/>
    </source>
</evidence>
<dbReference type="PANTHER" id="PTHR30038:SF8">
    <property type="entry name" value="ALDEHYDE FERREDOXIN OXIDOREDUCTASE"/>
    <property type="match status" value="1"/>
</dbReference>
<dbReference type="HOGENOM" id="CLU_020364_1_0_2"/>
<dbReference type="Gene3D" id="3.60.9.10">
    <property type="entry name" value="Aldehyde ferredoxin oxidoreductase, N-terminal domain"/>
    <property type="match status" value="1"/>
</dbReference>
<comment type="cofactor">
    <cofactor evidence="1">
        <name>[4Fe-4S] cluster</name>
        <dbReference type="ChEBI" id="CHEBI:49883"/>
    </cofactor>
</comment>
<dbReference type="Gene3D" id="1.10.599.10">
    <property type="entry name" value="Aldehyde Ferredoxin Oxidoreductase Protein, subunit A, domain 3"/>
    <property type="match status" value="1"/>
</dbReference>